<keyword evidence="6 10" id="KW-1133">Transmembrane helix</keyword>
<feature type="transmembrane region" description="Helical" evidence="10">
    <location>
        <begin position="650"/>
        <end position="676"/>
    </location>
</feature>
<evidence type="ECO:0000256" key="8">
    <source>
        <dbReference type="ARBA" id="ARBA00023170"/>
    </source>
</evidence>
<gene>
    <name evidence="12" type="primary">LOC105231261</name>
</gene>
<evidence type="ECO:0000256" key="2">
    <source>
        <dbReference type="ARBA" id="ARBA00022475"/>
    </source>
</evidence>
<evidence type="ECO:0000313" key="11">
    <source>
        <dbReference type="Proteomes" id="UP001652620"/>
    </source>
</evidence>
<evidence type="ECO:0000256" key="7">
    <source>
        <dbReference type="ARBA" id="ARBA00023136"/>
    </source>
</evidence>
<name>A0ABM3JMN9_BACDO</name>
<keyword evidence="3" id="KW-0716">Sensory transduction</keyword>
<dbReference type="PANTHER" id="PTHR21137">
    <property type="entry name" value="ODORANT RECEPTOR"/>
    <property type="match status" value="1"/>
</dbReference>
<evidence type="ECO:0000256" key="6">
    <source>
        <dbReference type="ARBA" id="ARBA00022989"/>
    </source>
</evidence>
<dbReference type="RefSeq" id="XP_049310496.1">
    <property type="nucleotide sequence ID" value="XM_049454539.1"/>
</dbReference>
<evidence type="ECO:0000256" key="1">
    <source>
        <dbReference type="ARBA" id="ARBA00004651"/>
    </source>
</evidence>
<sequence>MTNYENLPLYAENVKVFVKVGFIDSNGLVKGLLFCLMLITTYVGAIINLCKTWNEDIGETTMNFHCFLLVTHCLIRFCIVVKKKNKFERFFQCVEQWHREIERNDDPQMVGILKEITKRTQLWSKMTIYVAAGGTFAAIFYPLSFDGRRHMITMQFPHFDVLQTPFYEIFFLLQVTWLTPATLALSLPFTNIFLISLMFGELVLKDLCVKLRNIRSDNEEIMLQEFKKCIAYHQKIIALCDDLQDLLSMDGFFHVALFGMMLCMLLFFLSMIHDLRLILAALSFVSFTTYIISITYYYANKLATESLEVANAAYDTPWYRGNLEMRKCVITMIARCQKPLQMTAGGIYPMTMETFQAILRVSYSYFSLLQGLNQQDSIDLADISLHNKRTKYFSLNNGLVKQRNKMQNYKNLPLYSVNVKIFLQLGLIGRSTQTKQILLAFVPVATYLGQIINLYKTWGGVIGETGMNFYMLAHITHCLVRLLMVVRNNERFMCFLQSTDRWYEDIELNSDAEVVLMLQDVTTHTHKLTRIGFYTITIGALFSYIYPFSFEERKFILHIHYIFFDAKQTPFYEFFFLLQALVLVPTFVFVYLPFMNIFLTSLKFGEVILMDLRTKFRNISKQKEATQLREFKECLLYHEKIISFRNDLEYLVSIDGFFHVALFGLMLCMLLFFLSLVHDLRLILSALPFISFNFYVIGITYYYANNFSNESLKVAYAAYDTPWYEGNMELRKCVQIMIARSHKPLEIKSGGLYPMTLENFQAILRISYSYFSMLQGFSQQ</sequence>
<protein>
    <submittedName>
        <fullName evidence="12">Uncharacterized protein LOC105231261</fullName>
    </submittedName>
</protein>
<feature type="transmembrane region" description="Helical" evidence="10">
    <location>
        <begin position="570"/>
        <end position="594"/>
    </location>
</feature>
<keyword evidence="7 10" id="KW-0472">Membrane</keyword>
<keyword evidence="2" id="KW-1003">Cell membrane</keyword>
<dbReference type="GeneID" id="105231261"/>
<evidence type="ECO:0000256" key="3">
    <source>
        <dbReference type="ARBA" id="ARBA00022606"/>
    </source>
</evidence>
<evidence type="ECO:0000256" key="10">
    <source>
        <dbReference type="SAM" id="Phobius"/>
    </source>
</evidence>
<evidence type="ECO:0000256" key="9">
    <source>
        <dbReference type="ARBA" id="ARBA00023224"/>
    </source>
</evidence>
<feature type="transmembrane region" description="Helical" evidence="10">
    <location>
        <begin position="682"/>
        <end position="704"/>
    </location>
</feature>
<feature type="transmembrane region" description="Helical" evidence="10">
    <location>
        <begin position="437"/>
        <end position="455"/>
    </location>
</feature>
<dbReference type="Proteomes" id="UP001652620">
    <property type="component" value="Chromosome 1"/>
</dbReference>
<keyword evidence="5" id="KW-0552">Olfaction</keyword>
<reference evidence="11" key="1">
    <citation type="submission" date="2025-05" db="UniProtKB">
        <authorList>
            <consortium name="RefSeq"/>
        </authorList>
    </citation>
    <scope>NUCLEOTIDE SEQUENCE [LARGE SCALE GENOMIC DNA]</scope>
</reference>
<keyword evidence="11" id="KW-1185">Reference proteome</keyword>
<organism evidence="11 12">
    <name type="scientific">Bactrocera dorsalis</name>
    <name type="common">Oriental fruit fly</name>
    <name type="synonym">Dacus dorsalis</name>
    <dbReference type="NCBI Taxonomy" id="27457"/>
    <lineage>
        <taxon>Eukaryota</taxon>
        <taxon>Metazoa</taxon>
        <taxon>Ecdysozoa</taxon>
        <taxon>Arthropoda</taxon>
        <taxon>Hexapoda</taxon>
        <taxon>Insecta</taxon>
        <taxon>Pterygota</taxon>
        <taxon>Neoptera</taxon>
        <taxon>Endopterygota</taxon>
        <taxon>Diptera</taxon>
        <taxon>Brachycera</taxon>
        <taxon>Muscomorpha</taxon>
        <taxon>Tephritoidea</taxon>
        <taxon>Tephritidae</taxon>
        <taxon>Bactrocera</taxon>
        <taxon>Bactrocera</taxon>
    </lineage>
</organism>
<dbReference type="PANTHER" id="PTHR21137:SF3">
    <property type="entry name" value="ODORANT RECEPTOR 30A-RELATED"/>
    <property type="match status" value="1"/>
</dbReference>
<evidence type="ECO:0000256" key="5">
    <source>
        <dbReference type="ARBA" id="ARBA00022725"/>
    </source>
</evidence>
<accession>A0ABM3JMN9</accession>
<feature type="transmembrane region" description="Helical" evidence="10">
    <location>
        <begin position="278"/>
        <end position="299"/>
    </location>
</feature>
<dbReference type="Pfam" id="PF02949">
    <property type="entry name" value="7tm_6"/>
    <property type="match status" value="2"/>
</dbReference>
<keyword evidence="4 10" id="KW-0812">Transmembrane</keyword>
<feature type="transmembrane region" description="Helical" evidence="10">
    <location>
        <begin position="62"/>
        <end position="81"/>
    </location>
</feature>
<proteinExistence type="predicted"/>
<feature type="transmembrane region" description="Helical" evidence="10">
    <location>
        <begin position="252"/>
        <end position="272"/>
    </location>
</feature>
<feature type="transmembrane region" description="Helical" evidence="10">
    <location>
        <begin position="126"/>
        <end position="144"/>
    </location>
</feature>
<feature type="transmembrane region" description="Helical" evidence="10">
    <location>
        <begin position="31"/>
        <end position="50"/>
    </location>
</feature>
<feature type="transmembrane region" description="Helical" evidence="10">
    <location>
        <begin position="181"/>
        <end position="204"/>
    </location>
</feature>
<evidence type="ECO:0000256" key="4">
    <source>
        <dbReference type="ARBA" id="ARBA00022692"/>
    </source>
</evidence>
<keyword evidence="8" id="KW-0675">Receptor</keyword>
<feature type="transmembrane region" description="Helical" evidence="10">
    <location>
        <begin position="531"/>
        <end position="550"/>
    </location>
</feature>
<evidence type="ECO:0000313" key="12">
    <source>
        <dbReference type="RefSeq" id="XP_049310496.1"/>
    </source>
</evidence>
<keyword evidence="9" id="KW-0807">Transducer</keyword>
<dbReference type="InterPro" id="IPR004117">
    <property type="entry name" value="7tm6_olfct_rcpt"/>
</dbReference>
<feature type="transmembrane region" description="Helical" evidence="10">
    <location>
        <begin position="467"/>
        <end position="486"/>
    </location>
</feature>
<reference evidence="12" key="2">
    <citation type="submission" date="2025-08" db="UniProtKB">
        <authorList>
            <consortium name="RefSeq"/>
        </authorList>
    </citation>
    <scope>IDENTIFICATION</scope>
    <source>
        <tissue evidence="12">Adult</tissue>
    </source>
</reference>
<comment type="subcellular location">
    <subcellularLocation>
        <location evidence="1">Cell membrane</location>
        <topology evidence="1">Multi-pass membrane protein</topology>
    </subcellularLocation>
</comment>